<dbReference type="InterPro" id="IPR051478">
    <property type="entry name" value="Beta-lactamase-like_AB/R"/>
</dbReference>
<dbReference type="InterPro" id="IPR058664">
    <property type="entry name" value="ARB_00930-like_C"/>
</dbReference>
<organism evidence="4 5">
    <name type="scientific">Diaporthe australafricana</name>
    <dbReference type="NCBI Taxonomy" id="127596"/>
    <lineage>
        <taxon>Eukaryota</taxon>
        <taxon>Fungi</taxon>
        <taxon>Dikarya</taxon>
        <taxon>Ascomycota</taxon>
        <taxon>Pezizomycotina</taxon>
        <taxon>Sordariomycetes</taxon>
        <taxon>Sordariomycetidae</taxon>
        <taxon>Diaporthales</taxon>
        <taxon>Diaporthaceae</taxon>
        <taxon>Diaporthe</taxon>
    </lineage>
</organism>
<reference evidence="4 5" key="1">
    <citation type="journal article" date="2024" name="IMA Fungus">
        <title>IMA Genome - F19 : A genome assembly and annotation guide to empower mycologists, including annotated draft genome sequences of Ceratocystis pirilliformis, Diaporthe australafricana, Fusarium ophioides, Paecilomyces lecythidis, and Sporothrix stenoceras.</title>
        <authorList>
            <person name="Aylward J."/>
            <person name="Wilson A.M."/>
            <person name="Visagie C.M."/>
            <person name="Spraker J."/>
            <person name="Barnes I."/>
            <person name="Buitendag C."/>
            <person name="Ceriani C."/>
            <person name="Del Mar Angel L."/>
            <person name="du Plessis D."/>
            <person name="Fuchs T."/>
            <person name="Gasser K."/>
            <person name="Kramer D."/>
            <person name="Li W."/>
            <person name="Munsamy K."/>
            <person name="Piso A."/>
            <person name="Price J.L."/>
            <person name="Sonnekus B."/>
            <person name="Thomas C."/>
            <person name="van der Nest A."/>
            <person name="van Dijk A."/>
            <person name="van Heerden A."/>
            <person name="van Vuuren N."/>
            <person name="Yilmaz N."/>
            <person name="Duong T.A."/>
            <person name="van der Merwe N.A."/>
            <person name="Wingfield M.J."/>
            <person name="Wingfield B.D."/>
        </authorList>
    </citation>
    <scope>NUCLEOTIDE SEQUENCE [LARGE SCALE GENOMIC DNA]</scope>
    <source>
        <strain evidence="4 5">CMW 18300</strain>
    </source>
</reference>
<accession>A0ABR3W176</accession>
<dbReference type="InterPro" id="IPR001466">
    <property type="entry name" value="Beta-lactam-related"/>
</dbReference>
<dbReference type="Pfam" id="PF26335">
    <property type="entry name" value="ARB_00930_C"/>
    <property type="match status" value="1"/>
</dbReference>
<evidence type="ECO:0000259" key="2">
    <source>
        <dbReference type="Pfam" id="PF00144"/>
    </source>
</evidence>
<evidence type="ECO:0008006" key="6">
    <source>
        <dbReference type="Google" id="ProtNLM"/>
    </source>
</evidence>
<feature type="domain" description="Beta-lactamase-related" evidence="2">
    <location>
        <begin position="107"/>
        <end position="410"/>
    </location>
</feature>
<dbReference type="PANTHER" id="PTHR22935:SF97">
    <property type="entry name" value="BETA-LACTAMASE-RELATED DOMAIN-CONTAINING PROTEIN"/>
    <property type="match status" value="1"/>
</dbReference>
<evidence type="ECO:0000259" key="3">
    <source>
        <dbReference type="Pfam" id="PF26335"/>
    </source>
</evidence>
<feature type="signal peptide" evidence="1">
    <location>
        <begin position="1"/>
        <end position="20"/>
    </location>
</feature>
<proteinExistence type="predicted"/>
<dbReference type="PANTHER" id="PTHR22935">
    <property type="entry name" value="PENICILLIN-BINDING PROTEIN"/>
    <property type="match status" value="1"/>
</dbReference>
<dbReference type="SUPFAM" id="SSF56601">
    <property type="entry name" value="beta-lactamase/transpeptidase-like"/>
    <property type="match status" value="1"/>
</dbReference>
<evidence type="ECO:0000313" key="4">
    <source>
        <dbReference type="EMBL" id="KAL1850659.1"/>
    </source>
</evidence>
<evidence type="ECO:0000256" key="1">
    <source>
        <dbReference type="SAM" id="SignalP"/>
    </source>
</evidence>
<gene>
    <name evidence="4" type="ORF">Daus18300_012870</name>
</gene>
<feature type="chain" id="PRO_5045084241" description="Beta-lactamase-related domain-containing protein" evidence="1">
    <location>
        <begin position="21"/>
        <end position="575"/>
    </location>
</feature>
<name>A0ABR3W176_9PEZI</name>
<evidence type="ECO:0000313" key="5">
    <source>
        <dbReference type="Proteomes" id="UP001583177"/>
    </source>
</evidence>
<dbReference type="InterPro" id="IPR012338">
    <property type="entry name" value="Beta-lactam/transpept-like"/>
</dbReference>
<keyword evidence="5" id="KW-1185">Reference proteome</keyword>
<dbReference type="EMBL" id="JAWRVE010000184">
    <property type="protein sequence ID" value="KAL1850659.1"/>
    <property type="molecule type" value="Genomic_DNA"/>
</dbReference>
<dbReference type="Proteomes" id="UP001583177">
    <property type="component" value="Unassembled WGS sequence"/>
</dbReference>
<keyword evidence="1" id="KW-0732">Signal</keyword>
<feature type="domain" description="Beta-lactamase-like ARB-00930-like C-terminal" evidence="3">
    <location>
        <begin position="434"/>
        <end position="574"/>
    </location>
</feature>
<sequence>MTLFSRASFILAAATSTAAGLYTEPCPLYGQNYPAPKGLATNKQIEAAVDSVRQQLLAAQNTTTAYGPLDTDTTAFSLEFYSLDHEDAIFTHHYTPAQLLSQRTAGVDEVDSDTVYRVGSVSKLWTVYLYLLAAGDESWSEPITKFIPELDEISKTQEFDPTSDVDWESITVGALASHLAGIGRDPTHVAALANVFGALGIASQSNPASSSCGDPALVTLPCNRTQFFADFTTQNPVVAPYATPVYSNAAFQILGYALENITGQPMHELFTQHLVGPLNLTSTSYHPPTDPDTSIIPYNTTISYWSADLLDLTPAGGYFSTPNDMRKVGRAMLGAAQLGAPATRRWMQPRALLSNPDAAAGAPWEMYCAPGEGPLMMMMTKAGDLGMYSGYVILLPELDVGFTVLAAGRSATNNVRVLGDILVDTLVPAVRAVADEQAAGVYAGTYADEATGASITLVSEGAKYGLGVEEWSLGGQDVLALLGKIKGNNVTARLYYSGLDTETSNGTVSAWRAVYQTLTRTVGPGPLSPVCDSWFTVDQLTYGGVGLDEFLITTVEGKATSIEPRVLGTTMTKVV</sequence>
<dbReference type="Pfam" id="PF00144">
    <property type="entry name" value="Beta-lactamase"/>
    <property type="match status" value="1"/>
</dbReference>
<protein>
    <recommendedName>
        <fullName evidence="6">Beta-lactamase-related domain-containing protein</fullName>
    </recommendedName>
</protein>
<dbReference type="Gene3D" id="3.40.710.10">
    <property type="entry name" value="DD-peptidase/beta-lactamase superfamily"/>
    <property type="match status" value="1"/>
</dbReference>
<comment type="caution">
    <text evidence="4">The sequence shown here is derived from an EMBL/GenBank/DDBJ whole genome shotgun (WGS) entry which is preliminary data.</text>
</comment>